<proteinExistence type="predicted"/>
<dbReference type="AlphaFoldDB" id="A0A8D8RI75"/>
<keyword evidence="1" id="KW-0472">Membrane</keyword>
<keyword evidence="1" id="KW-0812">Transmembrane</keyword>
<reference evidence="2" key="1">
    <citation type="submission" date="2021-05" db="EMBL/GenBank/DDBJ databases">
        <authorList>
            <person name="Alioto T."/>
            <person name="Alioto T."/>
            <person name="Gomez Garrido J."/>
        </authorList>
    </citation>
    <scope>NUCLEOTIDE SEQUENCE</scope>
</reference>
<evidence type="ECO:0000313" key="2">
    <source>
        <dbReference type="EMBL" id="CAG6651819.1"/>
    </source>
</evidence>
<keyword evidence="1" id="KW-1133">Transmembrane helix</keyword>
<organism evidence="2">
    <name type="scientific">Cacopsylla melanoneura</name>
    <dbReference type="NCBI Taxonomy" id="428564"/>
    <lineage>
        <taxon>Eukaryota</taxon>
        <taxon>Metazoa</taxon>
        <taxon>Ecdysozoa</taxon>
        <taxon>Arthropoda</taxon>
        <taxon>Hexapoda</taxon>
        <taxon>Insecta</taxon>
        <taxon>Pterygota</taxon>
        <taxon>Neoptera</taxon>
        <taxon>Paraneoptera</taxon>
        <taxon>Hemiptera</taxon>
        <taxon>Sternorrhyncha</taxon>
        <taxon>Psylloidea</taxon>
        <taxon>Psyllidae</taxon>
        <taxon>Psyllinae</taxon>
        <taxon>Cacopsylla</taxon>
    </lineage>
</organism>
<name>A0A8D8RI75_9HEMI</name>
<evidence type="ECO:0000256" key="1">
    <source>
        <dbReference type="SAM" id="Phobius"/>
    </source>
</evidence>
<dbReference type="EMBL" id="HBUF01169183">
    <property type="protein sequence ID" value="CAG6651819.1"/>
    <property type="molecule type" value="Transcribed_RNA"/>
</dbReference>
<protein>
    <submittedName>
        <fullName evidence="2">Uncharacterized protein</fullName>
    </submittedName>
</protein>
<feature type="transmembrane region" description="Helical" evidence="1">
    <location>
        <begin position="52"/>
        <end position="73"/>
    </location>
</feature>
<accession>A0A8D8RI75</accession>
<sequence length="129" mass="14750">MMVLTSCKLGNSLSSSQFSSFKVLGIPSSCCAICSCCAIPTTEFLLLRIFDFVFFFDFFFFIFPFFSECFILFLTCFRYAISFNSCPLFFLVFFFFFSSSDSICFRSLFFSCSSSFKVLVSFSSSSKII</sequence>